<feature type="compositionally biased region" description="Basic residues" evidence="1">
    <location>
        <begin position="44"/>
        <end position="56"/>
    </location>
</feature>
<sequence length="112" mass="11578">MGAEAAGTPGEMSGAEAAGGERDAEADTAEEADTYTVLRNVRGGARRHGNGARAKRGKEDASSAGGATHAARIADEVHMDPPPQAHIGVGHVREYTMTPRNGQPTVTMRTGR</sequence>
<name>A0ABP9LC91_9ACTN</name>
<protein>
    <submittedName>
        <fullName evidence="2">Uncharacterized protein</fullName>
    </submittedName>
</protein>
<organism evidence="2 3">
    <name type="scientific">Streptomyces similanensis</name>
    <dbReference type="NCBI Taxonomy" id="1274988"/>
    <lineage>
        <taxon>Bacteria</taxon>
        <taxon>Bacillati</taxon>
        <taxon>Actinomycetota</taxon>
        <taxon>Actinomycetes</taxon>
        <taxon>Kitasatosporales</taxon>
        <taxon>Streptomycetaceae</taxon>
        <taxon>Streptomyces</taxon>
    </lineage>
</organism>
<dbReference type="EMBL" id="BAABKC010000105">
    <property type="protein sequence ID" value="GAA5073455.1"/>
    <property type="molecule type" value="Genomic_DNA"/>
</dbReference>
<feature type="region of interest" description="Disordered" evidence="1">
    <location>
        <begin position="1"/>
        <end position="85"/>
    </location>
</feature>
<comment type="caution">
    <text evidence="2">The sequence shown here is derived from an EMBL/GenBank/DDBJ whole genome shotgun (WGS) entry which is preliminary data.</text>
</comment>
<evidence type="ECO:0000256" key="1">
    <source>
        <dbReference type="SAM" id="MobiDB-lite"/>
    </source>
</evidence>
<dbReference type="Proteomes" id="UP001500124">
    <property type="component" value="Unassembled WGS sequence"/>
</dbReference>
<proteinExistence type="predicted"/>
<evidence type="ECO:0000313" key="3">
    <source>
        <dbReference type="Proteomes" id="UP001500124"/>
    </source>
</evidence>
<gene>
    <name evidence="2" type="ORF">GCM10023336_60830</name>
</gene>
<accession>A0ABP9LC91</accession>
<reference evidence="3" key="1">
    <citation type="journal article" date="2019" name="Int. J. Syst. Evol. Microbiol.">
        <title>The Global Catalogue of Microorganisms (GCM) 10K type strain sequencing project: providing services to taxonomists for standard genome sequencing and annotation.</title>
        <authorList>
            <consortium name="The Broad Institute Genomics Platform"/>
            <consortium name="The Broad Institute Genome Sequencing Center for Infectious Disease"/>
            <person name="Wu L."/>
            <person name="Ma J."/>
        </authorList>
    </citation>
    <scope>NUCLEOTIDE SEQUENCE [LARGE SCALE GENOMIC DNA]</scope>
    <source>
        <strain evidence="3">JCM 18410</strain>
    </source>
</reference>
<keyword evidence="3" id="KW-1185">Reference proteome</keyword>
<evidence type="ECO:0000313" key="2">
    <source>
        <dbReference type="EMBL" id="GAA5073455.1"/>
    </source>
</evidence>